<feature type="domain" description="VOC" evidence="1">
    <location>
        <begin position="4"/>
        <end position="121"/>
    </location>
</feature>
<dbReference type="Gene3D" id="3.10.180.10">
    <property type="entry name" value="2,3-Dihydroxybiphenyl 1,2-Dioxygenase, domain 1"/>
    <property type="match status" value="1"/>
</dbReference>
<evidence type="ECO:0000259" key="1">
    <source>
        <dbReference type="PROSITE" id="PS51819"/>
    </source>
</evidence>
<dbReference type="SUPFAM" id="SSF54593">
    <property type="entry name" value="Glyoxalase/Bleomycin resistance protein/Dihydroxybiphenyl dioxygenase"/>
    <property type="match status" value="1"/>
</dbReference>
<name>A0A0N1MQN4_9GAMM</name>
<dbReference type="EMBL" id="LHPH01000044">
    <property type="protein sequence ID" value="KPH56650.1"/>
    <property type="molecule type" value="Genomic_DNA"/>
</dbReference>
<sequence length="121" mass="13357">MKNPVGYFEIPVNDLDRATRFYEVVFGYQFERTIIDGIEMGLFPSNHQAQGITGALVKGDTYVPGKEGSRLYFSTGNIDETLDKVLSLGGSVLYPKTSIGKLGWVAEFEDVEGNCIALHCE</sequence>
<dbReference type="PATRIC" id="fig|187330.3.peg.3333"/>
<dbReference type="InterPro" id="IPR052164">
    <property type="entry name" value="Anthracycline_SecMetBiosynth"/>
</dbReference>
<dbReference type="PANTHER" id="PTHR33993">
    <property type="entry name" value="GLYOXALASE-RELATED"/>
    <property type="match status" value="1"/>
</dbReference>
<dbReference type="InterPro" id="IPR053863">
    <property type="entry name" value="Glyoxy/Ble-like_N"/>
</dbReference>
<dbReference type="PANTHER" id="PTHR33993:SF2">
    <property type="entry name" value="VOC DOMAIN-CONTAINING PROTEIN"/>
    <property type="match status" value="1"/>
</dbReference>
<comment type="caution">
    <text evidence="2">The sequence shown here is derived from an EMBL/GenBank/DDBJ whole genome shotgun (WGS) entry which is preliminary data.</text>
</comment>
<keyword evidence="3" id="KW-1185">Reference proteome</keyword>
<dbReference type="Pfam" id="PF22677">
    <property type="entry name" value="Ble-like_N"/>
    <property type="match status" value="1"/>
</dbReference>
<dbReference type="CDD" id="cd07247">
    <property type="entry name" value="SgaA_N_like"/>
    <property type="match status" value="1"/>
</dbReference>
<gene>
    <name evidence="2" type="ORF">ADS77_20920</name>
</gene>
<evidence type="ECO:0000313" key="3">
    <source>
        <dbReference type="Proteomes" id="UP000037848"/>
    </source>
</evidence>
<dbReference type="InterPro" id="IPR029068">
    <property type="entry name" value="Glyas_Bleomycin-R_OHBP_Dase"/>
</dbReference>
<protein>
    <submittedName>
        <fullName evidence="2">Glyoxalase</fullName>
    </submittedName>
</protein>
<dbReference type="InterPro" id="IPR037523">
    <property type="entry name" value="VOC_core"/>
</dbReference>
<accession>A0A0N1MQN4</accession>
<dbReference type="PROSITE" id="PS51819">
    <property type="entry name" value="VOC"/>
    <property type="match status" value="1"/>
</dbReference>
<proteinExistence type="predicted"/>
<dbReference type="AlphaFoldDB" id="A0A0N1MQN4"/>
<evidence type="ECO:0000313" key="2">
    <source>
        <dbReference type="EMBL" id="KPH56650.1"/>
    </source>
</evidence>
<reference evidence="2 3" key="1">
    <citation type="submission" date="2015-08" db="EMBL/GenBank/DDBJ databases">
        <title>Draft Genome Sequence of Pseudoalteromonas porphyrae UCD-SED14.</title>
        <authorList>
            <person name="Coil D.A."/>
            <person name="Jospin G."/>
            <person name="Lee R.D."/>
            <person name="Eisen J.A."/>
        </authorList>
    </citation>
    <scope>NUCLEOTIDE SEQUENCE [LARGE SCALE GENOMIC DNA]</scope>
    <source>
        <strain evidence="2 3">UCD-SED14</strain>
    </source>
</reference>
<organism evidence="2 3">
    <name type="scientific">Pseudoalteromonas porphyrae</name>
    <dbReference type="NCBI Taxonomy" id="187330"/>
    <lineage>
        <taxon>Bacteria</taxon>
        <taxon>Pseudomonadati</taxon>
        <taxon>Pseudomonadota</taxon>
        <taxon>Gammaproteobacteria</taxon>
        <taxon>Alteromonadales</taxon>
        <taxon>Pseudoalteromonadaceae</taxon>
        <taxon>Pseudoalteromonas</taxon>
    </lineage>
</organism>
<dbReference type="OrthoDB" id="8776491at2"/>
<dbReference type="RefSeq" id="WP_054456152.1">
    <property type="nucleotide sequence ID" value="NZ_LHPH01000044.1"/>
</dbReference>
<dbReference type="Proteomes" id="UP000037848">
    <property type="component" value="Unassembled WGS sequence"/>
</dbReference>